<dbReference type="EMBL" id="BARU01001007">
    <property type="protein sequence ID" value="GAH27915.1"/>
    <property type="molecule type" value="Genomic_DNA"/>
</dbReference>
<evidence type="ECO:0000256" key="1">
    <source>
        <dbReference type="ARBA" id="ARBA00001947"/>
    </source>
</evidence>
<dbReference type="PANTHER" id="PTHR10120">
    <property type="entry name" value="CAAX PRENYL PROTEASE 1"/>
    <property type="match status" value="1"/>
</dbReference>
<organism evidence="10">
    <name type="scientific">marine sediment metagenome</name>
    <dbReference type="NCBI Taxonomy" id="412755"/>
    <lineage>
        <taxon>unclassified sequences</taxon>
        <taxon>metagenomes</taxon>
        <taxon>ecological metagenomes</taxon>
    </lineage>
</organism>
<accession>X1F5R2</accession>
<dbReference type="GO" id="GO:0071586">
    <property type="term" value="P:CAAX-box protein processing"/>
    <property type="evidence" value="ECO:0007669"/>
    <property type="project" value="InterPro"/>
</dbReference>
<feature type="transmembrane region" description="Helical" evidence="7">
    <location>
        <begin position="43"/>
        <end position="63"/>
    </location>
</feature>
<dbReference type="AlphaFoldDB" id="X1F5R2"/>
<dbReference type="GO" id="GO:0004222">
    <property type="term" value="F:metalloendopeptidase activity"/>
    <property type="evidence" value="ECO:0007669"/>
    <property type="project" value="InterPro"/>
</dbReference>
<dbReference type="InterPro" id="IPR001915">
    <property type="entry name" value="Peptidase_M48"/>
</dbReference>
<reference evidence="10" key="1">
    <citation type="journal article" date="2014" name="Front. Microbiol.">
        <title>High frequency of phylogenetically diverse reductive dehalogenase-homologous genes in deep subseafloor sedimentary metagenomes.</title>
        <authorList>
            <person name="Kawai M."/>
            <person name="Futagami T."/>
            <person name="Toyoda A."/>
            <person name="Takaki Y."/>
            <person name="Nishi S."/>
            <person name="Hori S."/>
            <person name="Arai W."/>
            <person name="Tsubouchi T."/>
            <person name="Morono Y."/>
            <person name="Uchiyama I."/>
            <person name="Ito T."/>
            <person name="Fujiyama A."/>
            <person name="Inagaki F."/>
            <person name="Takami H."/>
        </authorList>
    </citation>
    <scope>NUCLEOTIDE SEQUENCE</scope>
    <source>
        <strain evidence="10">Expedition CK06-06</strain>
    </source>
</reference>
<feature type="domain" description="Peptidase M48" evidence="8">
    <location>
        <begin position="68"/>
        <end position="264"/>
    </location>
</feature>
<evidence type="ECO:0000313" key="10">
    <source>
        <dbReference type="EMBL" id="GAH27915.1"/>
    </source>
</evidence>
<sequence>MWFLDFIKSWAILFVISTGALTGIYALMIYLPKHWWQVSSAVFIIFIIIGTYLYPIIIDPLFYKFEKLQDSKLKSQIIDISGKAGIEIDEVLVADASRRTSKANAYFTGIGNSKRIVIFDNLLNKFTEQETVAVVAHEIGHWHYKHIIKSIVLGSAFGVLAIFLLRVILGKAGLVGDFRTIFLIILLMSTLSFITMPVQNTISRFFEKQADEFALKLTEDSETQVLLTVKLASSNLSNVCPHPLIKALLYSHPSTMERIKQAEQFSP</sequence>
<dbReference type="InterPro" id="IPR027057">
    <property type="entry name" value="CAXX_Prtase_1"/>
</dbReference>
<feature type="transmembrane region" description="Helical" evidence="7">
    <location>
        <begin position="12"/>
        <end position="31"/>
    </location>
</feature>
<feature type="transmembrane region" description="Helical" evidence="7">
    <location>
        <begin position="151"/>
        <end position="169"/>
    </location>
</feature>
<evidence type="ECO:0000259" key="8">
    <source>
        <dbReference type="Pfam" id="PF01435"/>
    </source>
</evidence>
<keyword evidence="6" id="KW-0482">Metalloprotease</keyword>
<evidence type="ECO:0000256" key="5">
    <source>
        <dbReference type="ARBA" id="ARBA00022833"/>
    </source>
</evidence>
<gene>
    <name evidence="10" type="ORF">S03H2_02873</name>
</gene>
<evidence type="ECO:0008006" key="11">
    <source>
        <dbReference type="Google" id="ProtNLM"/>
    </source>
</evidence>
<evidence type="ECO:0000256" key="2">
    <source>
        <dbReference type="ARBA" id="ARBA00022670"/>
    </source>
</evidence>
<dbReference type="GO" id="GO:0046872">
    <property type="term" value="F:metal ion binding"/>
    <property type="evidence" value="ECO:0007669"/>
    <property type="project" value="UniProtKB-KW"/>
</dbReference>
<proteinExistence type="predicted"/>
<keyword evidence="7" id="KW-0812">Transmembrane</keyword>
<evidence type="ECO:0000259" key="9">
    <source>
        <dbReference type="Pfam" id="PF16491"/>
    </source>
</evidence>
<comment type="cofactor">
    <cofactor evidence="1">
        <name>Zn(2+)</name>
        <dbReference type="ChEBI" id="CHEBI:29105"/>
    </cofactor>
</comment>
<evidence type="ECO:0000256" key="6">
    <source>
        <dbReference type="ARBA" id="ARBA00023049"/>
    </source>
</evidence>
<keyword evidence="4" id="KW-0378">Hydrolase</keyword>
<keyword evidence="3" id="KW-0479">Metal-binding</keyword>
<protein>
    <recommendedName>
        <fullName evidence="11">Peptidase M48 domain-containing protein</fullName>
    </recommendedName>
</protein>
<dbReference type="Pfam" id="PF01435">
    <property type="entry name" value="Peptidase_M48"/>
    <property type="match status" value="1"/>
</dbReference>
<evidence type="ECO:0000256" key="3">
    <source>
        <dbReference type="ARBA" id="ARBA00022723"/>
    </source>
</evidence>
<keyword evidence="5" id="KW-0862">Zinc</keyword>
<keyword evidence="7" id="KW-0472">Membrane</keyword>
<evidence type="ECO:0000256" key="4">
    <source>
        <dbReference type="ARBA" id="ARBA00022801"/>
    </source>
</evidence>
<keyword evidence="7" id="KW-1133">Transmembrane helix</keyword>
<evidence type="ECO:0000256" key="7">
    <source>
        <dbReference type="SAM" id="Phobius"/>
    </source>
</evidence>
<feature type="domain" description="CAAX prenyl protease 1 N-terminal" evidence="9">
    <location>
        <begin position="1"/>
        <end position="64"/>
    </location>
</feature>
<dbReference type="InterPro" id="IPR032456">
    <property type="entry name" value="Peptidase_M48_N"/>
</dbReference>
<dbReference type="Gene3D" id="3.30.2010.10">
    <property type="entry name" value="Metalloproteases ('zincins'), catalytic domain"/>
    <property type="match status" value="1"/>
</dbReference>
<dbReference type="Pfam" id="PF16491">
    <property type="entry name" value="Peptidase_M48_N"/>
    <property type="match status" value="1"/>
</dbReference>
<name>X1F5R2_9ZZZZ</name>
<feature type="transmembrane region" description="Helical" evidence="7">
    <location>
        <begin position="181"/>
        <end position="198"/>
    </location>
</feature>
<keyword evidence="2" id="KW-0645">Protease</keyword>
<dbReference type="CDD" id="cd07343">
    <property type="entry name" value="M48A_Zmpste24p_like"/>
    <property type="match status" value="1"/>
</dbReference>
<comment type="caution">
    <text evidence="10">The sequence shown here is derived from an EMBL/GenBank/DDBJ whole genome shotgun (WGS) entry which is preliminary data.</text>
</comment>